<accession>A0A9E2W3G8</accession>
<name>A0A9E2W3G8_9BACT</name>
<protein>
    <submittedName>
        <fullName evidence="2">Gliding motility-associated C-terminal domain-containing protein</fullName>
    </submittedName>
</protein>
<evidence type="ECO:0000313" key="3">
    <source>
        <dbReference type="Proteomes" id="UP000812270"/>
    </source>
</evidence>
<dbReference type="PANTHER" id="PTHR35580:SF1">
    <property type="entry name" value="PHYTASE-LIKE DOMAIN-CONTAINING PROTEIN"/>
    <property type="match status" value="1"/>
</dbReference>
<keyword evidence="1" id="KW-0732">Signal</keyword>
<comment type="caution">
    <text evidence="2">The sequence shown here is derived from an EMBL/GenBank/DDBJ whole genome shotgun (WGS) entry which is preliminary data.</text>
</comment>
<feature type="chain" id="PRO_5038440165" evidence="1">
    <location>
        <begin position="20"/>
        <end position="837"/>
    </location>
</feature>
<evidence type="ECO:0000256" key="1">
    <source>
        <dbReference type="SAM" id="SignalP"/>
    </source>
</evidence>
<gene>
    <name evidence="2" type="ORF">KTO63_06345</name>
</gene>
<feature type="signal peptide" evidence="1">
    <location>
        <begin position="1"/>
        <end position="19"/>
    </location>
</feature>
<reference evidence="2" key="1">
    <citation type="submission" date="2021-06" db="EMBL/GenBank/DDBJ databases">
        <authorList>
            <person name="Huq M.A."/>
        </authorList>
    </citation>
    <scope>NUCLEOTIDE SEQUENCE</scope>
    <source>
        <strain evidence="2">MAH-26</strain>
    </source>
</reference>
<dbReference type="InterPro" id="IPR026341">
    <property type="entry name" value="T9SS_type_B"/>
</dbReference>
<dbReference type="PANTHER" id="PTHR35580">
    <property type="entry name" value="CELL SURFACE GLYCOPROTEIN (S-LAYER PROTEIN)-LIKE PROTEIN"/>
    <property type="match status" value="1"/>
</dbReference>
<keyword evidence="3" id="KW-1185">Reference proteome</keyword>
<dbReference type="RefSeq" id="WP_217790403.1">
    <property type="nucleotide sequence ID" value="NZ_JAHSPG010000003.1"/>
</dbReference>
<sequence>MSKFWIALLILFCTTKAFPQLPTTQWAKAFVPNNAPNNPTEYSNGRSIAVDKQGNVYSVGLFQYITDLDPGPGVYNLKSGPYDRSSIYVSKLSPTGDFIWAIQIPALVDWGEIALTLDKQGNVYVAAQFTDAVDFDPGPGVFTLTPIGAYDAFVAKYDPNGKLVWAKQFGGPGDTVPACDKLTVDNNDDVVIGGHFNRTVDFDPGPGTFNLTSAAHIQCFIVKLSNSGNFIWAEQFGNGKEVYHNSNIGDIECDAQSNIYITGNFGGSCDFDPGPGDYILKSKSLGDGFVAKLNGAGQFVWAKQIINTSTQYNNYILHADGLAVDANNNVYTIGSFIGQYDFDPGNNTHNVQSNNYDWYMLKLNKLGDFAWVDIFDSGDPSSDFGADIAVDNAGDVYAVGSLGKTVDLDPGPGVYQVTSRNQYGAATLVKLTSDGNFICGGIFDSYGANYNSATPRRMTVDDAKNIYITGSMGGTVDFDPSPNVFPLDAGYGESPFVVKLAKCTNPTSATLNITACSSYTMNKEIFDSTGTYIRTIPNSFGCDSVITLNLTINKKFAVQRIDICEGESFFAGSKKQTASGTYKDTLTSSLNCDSIVTTYLTVHPKPLPSLGADQDLCSGTTITITPGSFAKYEWQDKTTADKFKITTAGLYWVTVTDDANCNATDSLRILSILPLPTDFLKQSDSICMYEKLEITPSNTYNSYRWSTGSVQPKVTIDAPGQYWLEVTDAKGCVGRDNIIVYQKDCMNGVYVPNAFTPNSDGKNDIFRALVFGNVLSFKLQVFDRAGQLIFETNNPNQGWDGTNKGLSYPSGVLVWQCFYQLDQQKPGYQRGTVTLVR</sequence>
<dbReference type="Proteomes" id="UP000812270">
    <property type="component" value="Unassembled WGS sequence"/>
</dbReference>
<dbReference type="NCBIfam" id="TIGR04131">
    <property type="entry name" value="Bac_Flav_CTERM"/>
    <property type="match status" value="1"/>
</dbReference>
<dbReference type="AlphaFoldDB" id="A0A9E2W3G8"/>
<dbReference type="Pfam" id="PF13585">
    <property type="entry name" value="CHU_C"/>
    <property type="match status" value="1"/>
</dbReference>
<organism evidence="2 3">
    <name type="scientific">Pinibacter aurantiacus</name>
    <dbReference type="NCBI Taxonomy" id="2851599"/>
    <lineage>
        <taxon>Bacteria</taxon>
        <taxon>Pseudomonadati</taxon>
        <taxon>Bacteroidota</taxon>
        <taxon>Chitinophagia</taxon>
        <taxon>Chitinophagales</taxon>
        <taxon>Chitinophagaceae</taxon>
        <taxon>Pinibacter</taxon>
    </lineage>
</organism>
<dbReference type="InterPro" id="IPR052918">
    <property type="entry name" value="Motility_Chemotaxis_Reg"/>
</dbReference>
<evidence type="ECO:0000313" key="2">
    <source>
        <dbReference type="EMBL" id="MBV4356764.1"/>
    </source>
</evidence>
<proteinExistence type="predicted"/>
<dbReference type="EMBL" id="JAHSPG010000003">
    <property type="protein sequence ID" value="MBV4356764.1"/>
    <property type="molecule type" value="Genomic_DNA"/>
</dbReference>